<evidence type="ECO:0000313" key="2">
    <source>
        <dbReference type="EMBL" id="UOF90540.1"/>
    </source>
</evidence>
<sequence>MLYVALGDSITFGYNCTNEKYYYTNIIFDSLKKSEPFLHQYVLAKPGWRISHLQKAVDKVPGCLWDETKYVTILIGGNDLLRAFPMLLHNENRLTGYAQSFQKELDTLLQKIKRPRMKIVLGTLYNPFPKSILAETCIQAFNDVVYRMGKRHRVKVVDLYRSFQVNEKRLIDGFRRGDLKDFKFFRGNPIHPTNLGHAKIASMYLKSIHKQTAPKKRMPKQIQQADK</sequence>
<dbReference type="InterPro" id="IPR036514">
    <property type="entry name" value="SGNH_hydro_sf"/>
</dbReference>
<dbReference type="GO" id="GO:0016787">
    <property type="term" value="F:hydrolase activity"/>
    <property type="evidence" value="ECO:0007669"/>
    <property type="project" value="UniProtKB-KW"/>
</dbReference>
<dbReference type="InterPro" id="IPR051532">
    <property type="entry name" value="Ester_Hydrolysis_Enzymes"/>
</dbReference>
<proteinExistence type="predicted"/>
<dbReference type="Pfam" id="PF13472">
    <property type="entry name" value="Lipase_GDSL_2"/>
    <property type="match status" value="1"/>
</dbReference>
<keyword evidence="3" id="KW-1185">Reference proteome</keyword>
<feature type="domain" description="SGNH hydrolase-type esterase" evidence="1">
    <location>
        <begin position="5"/>
        <end position="198"/>
    </location>
</feature>
<accession>A0ABY4CRQ5</accession>
<dbReference type="SUPFAM" id="SSF52266">
    <property type="entry name" value="SGNH hydrolase"/>
    <property type="match status" value="1"/>
</dbReference>
<dbReference type="InterPro" id="IPR013830">
    <property type="entry name" value="SGNH_hydro"/>
</dbReference>
<dbReference type="Proteomes" id="UP000830167">
    <property type="component" value="Chromosome"/>
</dbReference>
<dbReference type="PANTHER" id="PTHR30383:SF5">
    <property type="entry name" value="SGNH HYDROLASE-TYPE ESTERASE DOMAIN-CONTAINING PROTEIN"/>
    <property type="match status" value="1"/>
</dbReference>
<gene>
    <name evidence="2" type="ORF">LSG31_22230</name>
</gene>
<name>A0ABY4CRQ5_9BACL</name>
<dbReference type="Gene3D" id="3.40.50.1110">
    <property type="entry name" value="SGNH hydrolase"/>
    <property type="match status" value="1"/>
</dbReference>
<dbReference type="CDD" id="cd00229">
    <property type="entry name" value="SGNH_hydrolase"/>
    <property type="match status" value="1"/>
</dbReference>
<dbReference type="PANTHER" id="PTHR30383">
    <property type="entry name" value="THIOESTERASE 1/PROTEASE 1/LYSOPHOSPHOLIPASE L1"/>
    <property type="match status" value="1"/>
</dbReference>
<reference evidence="2" key="1">
    <citation type="submission" date="2021-12" db="EMBL/GenBank/DDBJ databases">
        <title>Alicyclobacillaceae gen. nov., sp. nov., isolated from chalcocite enrichment system.</title>
        <authorList>
            <person name="Jiang Z."/>
        </authorList>
    </citation>
    <scope>NUCLEOTIDE SEQUENCE</scope>
    <source>
        <strain evidence="2">MYW30-H2</strain>
    </source>
</reference>
<dbReference type="RefSeq" id="WP_347437238.1">
    <property type="nucleotide sequence ID" value="NZ_CP089291.1"/>
</dbReference>
<evidence type="ECO:0000313" key="3">
    <source>
        <dbReference type="Proteomes" id="UP000830167"/>
    </source>
</evidence>
<protein>
    <submittedName>
        <fullName evidence="2">SGNH/GDSL hydrolase family protein</fullName>
    </submittedName>
</protein>
<keyword evidence="2" id="KW-0378">Hydrolase</keyword>
<evidence type="ECO:0000259" key="1">
    <source>
        <dbReference type="Pfam" id="PF13472"/>
    </source>
</evidence>
<organism evidence="2 3">
    <name type="scientific">Fodinisporobacter ferrooxydans</name>
    <dbReference type="NCBI Taxonomy" id="2901836"/>
    <lineage>
        <taxon>Bacteria</taxon>
        <taxon>Bacillati</taxon>
        <taxon>Bacillota</taxon>
        <taxon>Bacilli</taxon>
        <taxon>Bacillales</taxon>
        <taxon>Alicyclobacillaceae</taxon>
        <taxon>Fodinisporobacter</taxon>
    </lineage>
</organism>
<dbReference type="EMBL" id="CP089291">
    <property type="protein sequence ID" value="UOF90540.1"/>
    <property type="molecule type" value="Genomic_DNA"/>
</dbReference>